<evidence type="ECO:0000313" key="4">
    <source>
        <dbReference type="EMBL" id="GMI30233.1"/>
    </source>
</evidence>
<dbReference type="Gene3D" id="3.10.20.360">
    <property type="entry name" value="CKK domain"/>
    <property type="match status" value="1"/>
</dbReference>
<evidence type="ECO:0000256" key="2">
    <source>
        <dbReference type="SAM" id="MobiDB-lite"/>
    </source>
</evidence>
<evidence type="ECO:0000259" key="3">
    <source>
        <dbReference type="PROSITE" id="PS51508"/>
    </source>
</evidence>
<feature type="compositionally biased region" description="Pro residues" evidence="2">
    <location>
        <begin position="675"/>
        <end position="690"/>
    </location>
</feature>
<feature type="compositionally biased region" description="Pro residues" evidence="2">
    <location>
        <begin position="909"/>
        <end position="926"/>
    </location>
</feature>
<dbReference type="SMART" id="SM01051">
    <property type="entry name" value="CAMSAP_CKK"/>
    <property type="match status" value="1"/>
</dbReference>
<dbReference type="PANTHER" id="PTHR45691:SF6">
    <property type="entry name" value="PROTEIN DIAPHANOUS"/>
    <property type="match status" value="1"/>
</dbReference>
<feature type="region of interest" description="Disordered" evidence="2">
    <location>
        <begin position="1081"/>
        <end position="1101"/>
    </location>
</feature>
<gene>
    <name evidence="4" type="ORF">TeGR_g12851</name>
</gene>
<proteinExistence type="predicted"/>
<dbReference type="EMBL" id="BRYB01003089">
    <property type="protein sequence ID" value="GMI30233.1"/>
    <property type="molecule type" value="Genomic_DNA"/>
</dbReference>
<feature type="compositionally biased region" description="Pro residues" evidence="2">
    <location>
        <begin position="170"/>
        <end position="197"/>
    </location>
</feature>
<feature type="region of interest" description="Disordered" evidence="2">
    <location>
        <begin position="391"/>
        <end position="411"/>
    </location>
</feature>
<keyword evidence="5" id="KW-1185">Reference proteome</keyword>
<protein>
    <recommendedName>
        <fullName evidence="3">CKK domain-containing protein</fullName>
    </recommendedName>
</protein>
<keyword evidence="1" id="KW-0175">Coiled coil</keyword>
<accession>A0ABQ6MQL3</accession>
<feature type="region of interest" description="Disordered" evidence="2">
    <location>
        <begin position="968"/>
        <end position="1000"/>
    </location>
</feature>
<feature type="region of interest" description="Disordered" evidence="2">
    <location>
        <begin position="548"/>
        <end position="576"/>
    </location>
</feature>
<feature type="region of interest" description="Disordered" evidence="2">
    <location>
        <begin position="672"/>
        <end position="714"/>
    </location>
</feature>
<feature type="compositionally biased region" description="Low complexity" evidence="2">
    <location>
        <begin position="329"/>
        <end position="355"/>
    </location>
</feature>
<evidence type="ECO:0000256" key="1">
    <source>
        <dbReference type="SAM" id="Coils"/>
    </source>
</evidence>
<dbReference type="InterPro" id="IPR014797">
    <property type="entry name" value="CKK_CAMSAP"/>
</dbReference>
<dbReference type="Proteomes" id="UP001165060">
    <property type="component" value="Unassembled WGS sequence"/>
</dbReference>
<name>A0ABQ6MQL3_9STRA</name>
<feature type="region of interest" description="Disordered" evidence="2">
    <location>
        <begin position="834"/>
        <end position="953"/>
    </location>
</feature>
<feature type="region of interest" description="Disordered" evidence="2">
    <location>
        <begin position="296"/>
        <end position="360"/>
    </location>
</feature>
<dbReference type="SUPFAM" id="SSF50346">
    <property type="entry name" value="PRC-barrel domain"/>
    <property type="match status" value="1"/>
</dbReference>
<comment type="caution">
    <text evidence="4">The sequence shown here is derived from an EMBL/GenBank/DDBJ whole genome shotgun (WGS) entry which is preliminary data.</text>
</comment>
<feature type="compositionally biased region" description="Basic and acidic residues" evidence="2">
    <location>
        <begin position="859"/>
        <end position="894"/>
    </location>
</feature>
<feature type="compositionally biased region" description="Low complexity" evidence="2">
    <location>
        <begin position="400"/>
        <end position="409"/>
    </location>
</feature>
<organism evidence="4 5">
    <name type="scientific">Tetraparma gracilis</name>
    <dbReference type="NCBI Taxonomy" id="2962635"/>
    <lineage>
        <taxon>Eukaryota</taxon>
        <taxon>Sar</taxon>
        <taxon>Stramenopiles</taxon>
        <taxon>Ochrophyta</taxon>
        <taxon>Bolidophyceae</taxon>
        <taxon>Parmales</taxon>
        <taxon>Triparmaceae</taxon>
        <taxon>Tetraparma</taxon>
    </lineage>
</organism>
<feature type="region of interest" description="Disordered" evidence="2">
    <location>
        <begin position="162"/>
        <end position="278"/>
    </location>
</feature>
<dbReference type="PROSITE" id="PS51508">
    <property type="entry name" value="CKK"/>
    <property type="match status" value="1"/>
</dbReference>
<evidence type="ECO:0000313" key="5">
    <source>
        <dbReference type="Proteomes" id="UP001165060"/>
    </source>
</evidence>
<reference evidence="4 5" key="1">
    <citation type="journal article" date="2023" name="Commun. Biol.">
        <title>Genome analysis of Parmales, the sister group of diatoms, reveals the evolutionary specialization of diatoms from phago-mixotrophs to photoautotrophs.</title>
        <authorList>
            <person name="Ban H."/>
            <person name="Sato S."/>
            <person name="Yoshikawa S."/>
            <person name="Yamada K."/>
            <person name="Nakamura Y."/>
            <person name="Ichinomiya M."/>
            <person name="Sato N."/>
            <person name="Blanc-Mathieu R."/>
            <person name="Endo H."/>
            <person name="Kuwata A."/>
            <person name="Ogata H."/>
        </authorList>
    </citation>
    <scope>NUCLEOTIDE SEQUENCE [LARGE SCALE GENOMIC DNA]</scope>
</reference>
<dbReference type="Pfam" id="PF08683">
    <property type="entry name" value="CAMSAP_CKK"/>
    <property type="match status" value="1"/>
</dbReference>
<dbReference type="InterPro" id="IPR051412">
    <property type="entry name" value="Formin_Homology_Diaphanous_sf"/>
</dbReference>
<dbReference type="PANTHER" id="PTHR45691">
    <property type="entry name" value="PROTEIN DIAPHANOUS"/>
    <property type="match status" value="1"/>
</dbReference>
<dbReference type="InterPro" id="IPR038209">
    <property type="entry name" value="CKK_dom_sf"/>
</dbReference>
<feature type="compositionally biased region" description="Low complexity" evidence="2">
    <location>
        <begin position="841"/>
        <end position="858"/>
    </location>
</feature>
<dbReference type="InterPro" id="IPR011033">
    <property type="entry name" value="PRC_barrel-like_sf"/>
</dbReference>
<feature type="coiled-coil region" evidence="1">
    <location>
        <begin position="617"/>
        <end position="644"/>
    </location>
</feature>
<feature type="domain" description="CKK" evidence="3">
    <location>
        <begin position="1102"/>
        <end position="1240"/>
    </location>
</feature>
<sequence length="1240" mass="131876">MSSSALLDDSFLLPPLAALKRVLDDSPPCSGFSVVISSAPTLSVCIHYRSTSPSGAPSSPLFTLFDPGSQISTEFLSVRGLQLHVLASFTRSWSTPPTDDSAVSLSILCPPSSPLLAPLKACATNLRKAAKADKIKRKRDEIARLTRQVKVDAVEAPLNDENVPANVAPAPAPVRPPSPVSAPLSPAPPPLSLPLSPPSSSYNPTLYSPRPPTADPTDAVLTASATFPPSPARDTDRSLADLRSLTAEIRSPAREKLPTSPVRSPRAEPEPPAAPDLAGSLRSLADEIRSSPVAEIRSSPVAKFRSSPVAEIRSSPVGEIRSSPADETSASIPASLPASLPASPSAPRLRSSLASTRGSMTDVNLRLSREGEDLESYGLRAYELLRGRAVRDNGDPLPETASSTASSASNPLDLARSAEELQHLSDFASSATASLRASIDASIGAQSVVANSLDSAAFISAALSPDRSNYSPDKAAMMAEYRVARSEATASISSLPPPPSPFQNDAPHSSAAFLSAALSPDRSNYSPDKAAMMAEYVQAKRAQRTYRVARSEASASISSLPPPSSPLGSPSRNDFSPDKAAMMADYKVARLSSSLHSSANHSQSFAQSLAPPSLPDQSVSEAEMRALKEEMESLRAQLKEVKSAVTTVKTAIVPDQAASSAVERAMEREILDSSIPPPPPTPPAALPPASPEDSFDDGEGGFMGLGDTIPRRNDARRNSLDVNSAMQDLADWTQEPEEPDAQEVVVTGMDLTIKNIAFPTNMNASIGAAIGLSPRRAPASPSSLAPSFVDSGAIESKVQAVMRAVGGRKAQPAKAAKALGLSVDERGWKERLRREKEASLEESLTSSSSNLNPFSPEPQTREEAQAKKIRNELRREEKVAAAERERRAMEDRKKAFNMVFGRGPLSEAAPPPPPPQQQQFQPPAPPLFQQQQDQLDDFESSENWMKEAPSTKSLNHHRLKELQDMLPGSTFRGQSQGGGEGLEISVPQSARGGGPPTVEAKFDRSGVMIMSPGGVPKNQRMNNFEMLRAKKLRDMDRRRAGVANAAEVERVAGAELQQQQQLEQQKQQPKEFRKYAPPKLLPAGKQVAPPPPPPPLDSAGPNGAILNAFQMASNARAIRNAITNLCLAGHHMAHEREGALGALDSVISKADTPPRFIILLSKGGSSLAYKGMYFVNDELSATKIVGWGPKVLNAGAPLCGAFYRFNTGNKSFQEVGTKGFGGTVDAVCVDGQHIKIRRGL</sequence>